<evidence type="ECO:0000256" key="1">
    <source>
        <dbReference type="ARBA" id="ARBA00004370"/>
    </source>
</evidence>
<feature type="transmembrane region" description="Helical" evidence="6">
    <location>
        <begin position="2079"/>
        <end position="2102"/>
    </location>
</feature>
<name>A0A8J4WL28_9TREM</name>
<feature type="transmembrane region" description="Helical" evidence="6">
    <location>
        <begin position="2260"/>
        <end position="2285"/>
    </location>
</feature>
<evidence type="ECO:0000256" key="3">
    <source>
        <dbReference type="ARBA" id="ARBA00022989"/>
    </source>
</evidence>
<reference evidence="8" key="1">
    <citation type="submission" date="2019-05" db="EMBL/GenBank/DDBJ databases">
        <title>Annotation for the trematode Paragonimus heterotremus.</title>
        <authorList>
            <person name="Choi Y.-J."/>
        </authorList>
    </citation>
    <scope>NUCLEOTIDE SEQUENCE</scope>
    <source>
        <strain evidence="8">LC</strain>
    </source>
</reference>
<keyword evidence="9" id="KW-1185">Reference proteome</keyword>
<dbReference type="SMART" id="SM00303">
    <property type="entry name" value="GPS"/>
    <property type="match status" value="1"/>
</dbReference>
<feature type="domain" description="GAIN-B" evidence="7">
    <location>
        <begin position="1820"/>
        <end position="2022"/>
    </location>
</feature>
<comment type="caution">
    <text evidence="8">The sequence shown here is derived from an EMBL/GenBank/DDBJ whole genome shotgun (WGS) entry which is preliminary data.</text>
</comment>
<evidence type="ECO:0000256" key="6">
    <source>
        <dbReference type="SAM" id="Phobius"/>
    </source>
</evidence>
<dbReference type="Gene3D" id="2.60.120.200">
    <property type="match status" value="3"/>
</dbReference>
<keyword evidence="3 6" id="KW-1133">Transmembrane helix</keyword>
<protein>
    <recommendedName>
        <fullName evidence="7">GAIN-B domain-containing protein</fullName>
    </recommendedName>
</protein>
<feature type="transmembrane region" description="Helical" evidence="6">
    <location>
        <begin position="2150"/>
        <end position="2169"/>
    </location>
</feature>
<dbReference type="SUPFAM" id="SSF49899">
    <property type="entry name" value="Concanavalin A-like lectins/glucanases"/>
    <property type="match status" value="4"/>
</dbReference>
<keyword evidence="5" id="KW-1015">Disulfide bond</keyword>
<gene>
    <name evidence="8" type="ORF">PHET_01649</name>
</gene>
<organism evidence="8 9">
    <name type="scientific">Paragonimus heterotremus</name>
    <dbReference type="NCBI Taxonomy" id="100268"/>
    <lineage>
        <taxon>Eukaryota</taxon>
        <taxon>Metazoa</taxon>
        <taxon>Spiralia</taxon>
        <taxon>Lophotrochozoa</taxon>
        <taxon>Platyhelminthes</taxon>
        <taxon>Trematoda</taxon>
        <taxon>Digenea</taxon>
        <taxon>Plagiorchiida</taxon>
        <taxon>Troglotremata</taxon>
        <taxon>Troglotrematidae</taxon>
        <taxon>Paragonimus</taxon>
    </lineage>
</organism>
<dbReference type="GO" id="GO:0016020">
    <property type="term" value="C:membrane"/>
    <property type="evidence" value="ECO:0007669"/>
    <property type="project" value="UniProtKB-SubCell"/>
</dbReference>
<dbReference type="Proteomes" id="UP000748531">
    <property type="component" value="Unassembled WGS sequence"/>
</dbReference>
<keyword evidence="2 6" id="KW-0812">Transmembrane</keyword>
<evidence type="ECO:0000313" key="9">
    <source>
        <dbReference type="Proteomes" id="UP000748531"/>
    </source>
</evidence>
<evidence type="ECO:0000256" key="4">
    <source>
        <dbReference type="ARBA" id="ARBA00023136"/>
    </source>
</evidence>
<feature type="transmembrane region" description="Helical" evidence="6">
    <location>
        <begin position="2046"/>
        <end position="2067"/>
    </location>
</feature>
<accession>A0A8J4WL28</accession>
<proteinExistence type="predicted"/>
<dbReference type="Pfam" id="PF01825">
    <property type="entry name" value="GPS"/>
    <property type="match status" value="1"/>
</dbReference>
<comment type="subcellular location">
    <subcellularLocation>
        <location evidence="1">Membrane</location>
    </subcellularLocation>
</comment>
<feature type="transmembrane region" description="Helical" evidence="6">
    <location>
        <begin position="2114"/>
        <end position="2138"/>
    </location>
</feature>
<feature type="transmembrane region" description="Helical" evidence="6">
    <location>
        <begin position="2232"/>
        <end position="2254"/>
    </location>
</feature>
<dbReference type="EMBL" id="LUCH01000566">
    <property type="protein sequence ID" value="KAF5404829.1"/>
    <property type="molecule type" value="Genomic_DNA"/>
</dbReference>
<dbReference type="InterPro" id="IPR000203">
    <property type="entry name" value="GPS"/>
</dbReference>
<dbReference type="Gene3D" id="2.60.220.50">
    <property type="match status" value="1"/>
</dbReference>
<dbReference type="InterPro" id="IPR013320">
    <property type="entry name" value="ConA-like_dom_sf"/>
</dbReference>
<sequence>MNENIVVMLHNATEAEPETKPTKVYRFVANEPQWIQAFYRNYMEELNSDMLQHENAMIVEPTNLPSFYDPIVPEVKSEPSRVYEAPTESLQDVRYSATANHWWKFLAEQSSLTILDLAPQENALSRALFARFQALDPIMFGDKVFPQPNDSRSIFVPLRGAWNNTQSDKGLSTSNSHSVVLQPNDNQSGCLELVHSLQLENAYLRQCLFNAEDCEYGLSLSIWMRFLNDSYVNPEVILSTAPQFGHGFTFYIQNARLTFELRTAKRKLLINAPLIKQPHRWTNVAVIWTKDTKHLVLFVDRHVVAEKHDYDGDVYVGNTIPPSSLWIGCSVDSKGVTTTTTAGMAISDIVLWYWPLAQLELITGAMEFYLMHEPEKPTNNSASGTTKSRYQVDYTELIEEYNPWKDNIPIPDNPFYQVADHYESMQTEIAQSIPSADVSLIVDPQRNRKAYRIDTNDGFALAMYTNGGWLVSRITWKPPFDIWFNLGLSITKQLNLKVQAYVNGAGPLSTYKVLGPPMNTQHRNVPTDNALLIGSASFNCSAVGIAVNDLVIWYRSLFEIERHRFIGYARSQLASLEKSTYYWTPDVYILQDSAVQLQVHQSTHSNQIATAAVMETTNYALASLYKPKGVKFRMNSLDHLGKSRVPLVDPKVEHYVFLGRKKTEDVTVEAIDWSETCLHDPHTVGCGAHGFTLSCWFKLLSTSTTRVRFLLNSGESGITGHIAGRPRGVSIFTDASLLGVTVTNLNVEWTLTLDPTSYTQGQWINIGVFWREDSGLKVLLDGVDYGMWNKRGKWIYRPELGPPYVVLGRLNTDERETWISPADAQMKSNGDSHWEMANFVLGELAHFDWLQSDDEYRDHIGLTGILSMRNYPGYLWQGKELVDAPISQLMAAAANGYAKPGPILRNNPFATIQYLPESTAVELRNGSSIRLGILPAGGCPADLNDCRDGLTVGGWFRFGSSEAIDHSGPANPIVILTGVGGSLGIALSEDGDVLAGWVRDITTNGTTWMCSTGSLGFLTGRRKFQWTHLAIVWDGPLSQGFLRLFVNGLERERCPSDKTNSEQERRWFDIAMWFATFLYQRTNTNPKPYLLLCSELLEHVQSSLTVKWVTLDTTALTGVQIAKVMGVQQYQLQEWQLASMYWPVDQLATQLYPHRIHTMNTSYSLNQYGTARGALCTHGTELSYIELRGDNLNGSGYSNLLNSCVVNSTICSTFTLSLVFMLSQIPGRNIGPRELFRSNPMDSPSDVISTQLIISPDGQNLIVTVVGERMKSFSSVSLKELNQPNRWITLDVTLEQNKIISIFRNGILINKPSETVITQQKARYLSSVYREKQHLLVGRGLQMCLSSVAVVEDEMADIHSAEASVATCYIDVGYLAFPNPSDFLQSGLDNSEKLLNRFVSDLVKTPIVPCLYDPDRCSESGLSLSIWVNIEWIESKARIYNSSTGQAISAVLFSSGAPLNRGILLEVISNSDDYGFRCSVRTVDKMWTVSLPNVITVNTWMNLGLTWSFPADRTRGTLAIYLDGVFVKSTSLHQQVMHTSDLANELLYGPAYAISVPTDTERSALLNGWISNFAFWSSTVASCSSPQQTHARLRGECEVNVSIPATATCMKLDECTETLGDVCLDPTVENLCHMTAQLDRIINSDSYEQLLLLATSLMNNSLMHTATEIDRDQMKSVLSSTVEIFTRWLGKVEQRFSTKNYAECPRMVQEERRYLQLTARLTDLLTNPKMTPTWTVLQRWDHEKPANRLISLVDKLLSLIALAKVQSNICAGELKVFTNQSVMILTVKETTASIEPHGWTIRSELTQYDGHEKTSYFTLDGEDFQTTRWKVTLFGLAQRSPMDTVTAGDLPTNRFVPTVLNGHPPEQNGSHVTDIVRLAHSTKWNVSSLYINSPIHSVRLYNCSETCTGFVQHSEILIRFTVPLTIPNQLHDIVSYEHTGLMKWRAEQAQSDLTRAHSTGGWPLEHPIRCVFWNETVRMNEQITGAWDATGCLAIWANTTHVQCECRHFSVFAVAMEPSLNSVWNRTVWETWGVHSLQVHEDVQKYILLGVNALSLACVVIVLSLLLVRINQYGYADGYILRCCLMFSLMPFHTALLLQPIFQHSYTGCRAIGMVVNASTLTATGFLSCHAIWLLYSFLNGIRFSKCQSLLCFLAFLIPVLQIGIPTAYHNQDHHGEGLLCLPSKNSYAFLMMYATLVVNYLITMLTRLLYDCNFETPAYQRPEFIEQLCDQFDALLCTVIFLISTWAALALTICHPIKYLGYIAYTAVSMQGAVIGLGIAITGLDKNSVLFRRINKPNQSHWNYVLPLPALNREKLD</sequence>
<dbReference type="InterPro" id="IPR046338">
    <property type="entry name" value="GAIN_dom_sf"/>
</dbReference>
<dbReference type="InterPro" id="IPR057244">
    <property type="entry name" value="GAIN_B"/>
</dbReference>
<keyword evidence="4 6" id="KW-0472">Membrane</keyword>
<feature type="transmembrane region" description="Helical" evidence="6">
    <location>
        <begin position="2189"/>
        <end position="2211"/>
    </location>
</feature>
<evidence type="ECO:0000313" key="8">
    <source>
        <dbReference type="EMBL" id="KAF5404829.1"/>
    </source>
</evidence>
<evidence type="ECO:0000256" key="5">
    <source>
        <dbReference type="ARBA" id="ARBA00023157"/>
    </source>
</evidence>
<dbReference type="OrthoDB" id="10034530at2759"/>
<evidence type="ECO:0000259" key="7">
    <source>
        <dbReference type="PROSITE" id="PS50221"/>
    </source>
</evidence>
<dbReference type="PROSITE" id="PS50221">
    <property type="entry name" value="GAIN_B"/>
    <property type="match status" value="1"/>
</dbReference>
<evidence type="ECO:0000256" key="2">
    <source>
        <dbReference type="ARBA" id="ARBA00022692"/>
    </source>
</evidence>